<dbReference type="EMBL" id="JAIQCJ010001207">
    <property type="protein sequence ID" value="KAJ8791529.1"/>
    <property type="molecule type" value="Genomic_DNA"/>
</dbReference>
<keyword evidence="3" id="KW-1185">Reference proteome</keyword>
<accession>A0AB34HIU8</accession>
<evidence type="ECO:0000313" key="3">
    <source>
        <dbReference type="Proteomes" id="UP001159641"/>
    </source>
</evidence>
<protein>
    <submittedName>
        <fullName evidence="2">Uncharacterized protein</fullName>
    </submittedName>
</protein>
<gene>
    <name evidence="2" type="ORF">J1605_020625</name>
</gene>
<evidence type="ECO:0000313" key="2">
    <source>
        <dbReference type="EMBL" id="KAJ8791529.1"/>
    </source>
</evidence>
<dbReference type="Proteomes" id="UP001159641">
    <property type="component" value="Unassembled WGS sequence"/>
</dbReference>
<organism evidence="2 3">
    <name type="scientific">Eschrichtius robustus</name>
    <name type="common">California gray whale</name>
    <name type="synonym">Eschrichtius gibbosus</name>
    <dbReference type="NCBI Taxonomy" id="9764"/>
    <lineage>
        <taxon>Eukaryota</taxon>
        <taxon>Metazoa</taxon>
        <taxon>Chordata</taxon>
        <taxon>Craniata</taxon>
        <taxon>Vertebrata</taxon>
        <taxon>Euteleostomi</taxon>
        <taxon>Mammalia</taxon>
        <taxon>Eutheria</taxon>
        <taxon>Laurasiatheria</taxon>
        <taxon>Artiodactyla</taxon>
        <taxon>Whippomorpha</taxon>
        <taxon>Cetacea</taxon>
        <taxon>Mysticeti</taxon>
        <taxon>Eschrichtiidae</taxon>
        <taxon>Eschrichtius</taxon>
    </lineage>
</organism>
<sequence>MPRRRPDVSLWTESSRQHARRVKACKNGEKTGANDAADSPAKDAFNLPSSHLRPRWRQTAFH</sequence>
<reference evidence="2 3" key="1">
    <citation type="submission" date="2022-11" db="EMBL/GenBank/DDBJ databases">
        <title>Whole genome sequence of Eschrichtius robustus ER-17-0199.</title>
        <authorList>
            <person name="Bruniche-Olsen A."/>
            <person name="Black A.N."/>
            <person name="Fields C.J."/>
            <person name="Walden K."/>
            <person name="Dewoody J.A."/>
        </authorList>
    </citation>
    <scope>NUCLEOTIDE SEQUENCE [LARGE SCALE GENOMIC DNA]</scope>
    <source>
        <strain evidence="2">ER-17-0199</strain>
        <tissue evidence="2">Blubber</tissue>
    </source>
</reference>
<comment type="caution">
    <text evidence="2">The sequence shown here is derived from an EMBL/GenBank/DDBJ whole genome shotgun (WGS) entry which is preliminary data.</text>
</comment>
<proteinExistence type="predicted"/>
<dbReference type="AlphaFoldDB" id="A0AB34HIU8"/>
<evidence type="ECO:0000256" key="1">
    <source>
        <dbReference type="SAM" id="MobiDB-lite"/>
    </source>
</evidence>
<name>A0AB34HIU8_ESCRO</name>
<feature type="region of interest" description="Disordered" evidence="1">
    <location>
        <begin position="1"/>
        <end position="62"/>
    </location>
</feature>